<gene>
    <name evidence="6" type="ORF">EYZ11_008710</name>
</gene>
<dbReference type="GO" id="GO:0016491">
    <property type="term" value="F:oxidoreductase activity"/>
    <property type="evidence" value="ECO:0007669"/>
    <property type="project" value="UniProtKB-KW"/>
</dbReference>
<dbReference type="GO" id="GO:0005507">
    <property type="term" value="F:copper ion binding"/>
    <property type="evidence" value="ECO:0007669"/>
    <property type="project" value="InterPro"/>
</dbReference>
<accession>A0A4S3JBX2</accession>
<evidence type="ECO:0000313" key="6">
    <source>
        <dbReference type="EMBL" id="THC91817.1"/>
    </source>
</evidence>
<name>A0A4S3JBX2_9EURO</name>
<dbReference type="PANTHER" id="PTHR11709">
    <property type="entry name" value="MULTI-COPPER OXIDASE"/>
    <property type="match status" value="1"/>
</dbReference>
<keyword evidence="4" id="KW-0186">Copper</keyword>
<evidence type="ECO:0000256" key="3">
    <source>
        <dbReference type="ARBA" id="ARBA00023002"/>
    </source>
</evidence>
<evidence type="ECO:0000256" key="4">
    <source>
        <dbReference type="ARBA" id="ARBA00023008"/>
    </source>
</evidence>
<dbReference type="PANTHER" id="PTHR11709:SF394">
    <property type="entry name" value="FI03373P-RELATED"/>
    <property type="match status" value="1"/>
</dbReference>
<protein>
    <recommendedName>
        <fullName evidence="5">Plastocyanin-like domain-containing protein</fullName>
    </recommendedName>
</protein>
<dbReference type="InterPro" id="IPR011706">
    <property type="entry name" value="Cu-oxidase_C"/>
</dbReference>
<evidence type="ECO:0000259" key="5">
    <source>
        <dbReference type="Pfam" id="PF07731"/>
    </source>
</evidence>
<feature type="domain" description="Plastocyanin-like" evidence="5">
    <location>
        <begin position="12"/>
        <end position="92"/>
    </location>
</feature>
<reference evidence="6 7" key="1">
    <citation type="submission" date="2019-03" db="EMBL/GenBank/DDBJ databases">
        <title>The genome sequence of a newly discovered highly antifungal drug resistant Aspergillus species, Aspergillus tanneri NIH 1004.</title>
        <authorList>
            <person name="Mounaud S."/>
            <person name="Singh I."/>
            <person name="Joardar V."/>
            <person name="Pakala S."/>
            <person name="Pakala S."/>
            <person name="Venepally P."/>
            <person name="Hoover J."/>
            <person name="Nierman W."/>
            <person name="Chung J."/>
            <person name="Losada L."/>
        </authorList>
    </citation>
    <scope>NUCLEOTIDE SEQUENCE [LARGE SCALE GENOMIC DNA]</scope>
    <source>
        <strain evidence="6 7">NIH1004</strain>
    </source>
</reference>
<dbReference type="InterPro" id="IPR008972">
    <property type="entry name" value="Cupredoxin"/>
</dbReference>
<dbReference type="EMBL" id="SOSA01000381">
    <property type="protein sequence ID" value="THC91817.1"/>
    <property type="molecule type" value="Genomic_DNA"/>
</dbReference>
<dbReference type="Pfam" id="PF07731">
    <property type="entry name" value="Cu-oxidase_2"/>
    <property type="match status" value="1"/>
</dbReference>
<comment type="similarity">
    <text evidence="1">Belongs to the multicopper oxidase family.</text>
</comment>
<sequence>MRIANDSMDTMNTRQMGHPMHLHGHNFWVLGSNTGSFPYGSATDAPETLINLRNPPYRDTTNLPPSGWTVIRYVTDNPGAWILHCHIEWHMVFHNYNRYICGTNM</sequence>
<dbReference type="Proteomes" id="UP000308092">
    <property type="component" value="Unassembled WGS sequence"/>
</dbReference>
<keyword evidence="2" id="KW-0479">Metal-binding</keyword>
<keyword evidence="3" id="KW-0560">Oxidoreductase</keyword>
<evidence type="ECO:0000256" key="2">
    <source>
        <dbReference type="ARBA" id="ARBA00022723"/>
    </source>
</evidence>
<dbReference type="STRING" id="1220188.A0A4S3JBX2"/>
<evidence type="ECO:0000256" key="1">
    <source>
        <dbReference type="ARBA" id="ARBA00010609"/>
    </source>
</evidence>
<evidence type="ECO:0000313" key="7">
    <source>
        <dbReference type="Proteomes" id="UP000308092"/>
    </source>
</evidence>
<dbReference type="InterPro" id="IPR045087">
    <property type="entry name" value="Cu-oxidase_fam"/>
</dbReference>
<organism evidence="6 7">
    <name type="scientific">Aspergillus tanneri</name>
    <dbReference type="NCBI Taxonomy" id="1220188"/>
    <lineage>
        <taxon>Eukaryota</taxon>
        <taxon>Fungi</taxon>
        <taxon>Dikarya</taxon>
        <taxon>Ascomycota</taxon>
        <taxon>Pezizomycotina</taxon>
        <taxon>Eurotiomycetes</taxon>
        <taxon>Eurotiomycetidae</taxon>
        <taxon>Eurotiales</taxon>
        <taxon>Aspergillaceae</taxon>
        <taxon>Aspergillus</taxon>
        <taxon>Aspergillus subgen. Circumdati</taxon>
    </lineage>
</organism>
<dbReference type="AlphaFoldDB" id="A0A4S3JBX2"/>
<dbReference type="SUPFAM" id="SSF49503">
    <property type="entry name" value="Cupredoxins"/>
    <property type="match status" value="1"/>
</dbReference>
<comment type="caution">
    <text evidence="6">The sequence shown here is derived from an EMBL/GenBank/DDBJ whole genome shotgun (WGS) entry which is preliminary data.</text>
</comment>
<keyword evidence="7" id="KW-1185">Reference proteome</keyword>
<dbReference type="VEuPathDB" id="FungiDB:EYZ11_008710"/>
<dbReference type="Gene3D" id="2.60.40.420">
    <property type="entry name" value="Cupredoxins - blue copper proteins"/>
    <property type="match status" value="1"/>
</dbReference>
<proteinExistence type="inferred from homology"/>